<evidence type="ECO:0000256" key="1">
    <source>
        <dbReference type="ARBA" id="ARBA00010641"/>
    </source>
</evidence>
<evidence type="ECO:0000313" key="8">
    <source>
        <dbReference type="EMBL" id="MBB5348954.1"/>
    </source>
</evidence>
<protein>
    <submittedName>
        <fullName evidence="8">RNA polymerase sigma-70 factor (ECF subfamily)</fullName>
    </submittedName>
</protein>
<name>A0A840UZS7_9BACT</name>
<dbReference type="InterPro" id="IPR039425">
    <property type="entry name" value="RNA_pol_sigma-70-like"/>
</dbReference>
<dbReference type="Proteomes" id="UP000539642">
    <property type="component" value="Unassembled WGS sequence"/>
</dbReference>
<feature type="domain" description="RNA polymerase sigma factor 70 region 4 type 2" evidence="7">
    <location>
        <begin position="88"/>
        <end position="140"/>
    </location>
</feature>
<accession>A0A840UZS7</accession>
<dbReference type="Gene3D" id="1.10.10.10">
    <property type="entry name" value="Winged helix-like DNA-binding domain superfamily/Winged helix DNA-binding domain"/>
    <property type="match status" value="1"/>
</dbReference>
<dbReference type="InterPro" id="IPR007627">
    <property type="entry name" value="RNA_pol_sigma70_r2"/>
</dbReference>
<comment type="caution">
    <text evidence="8">The sequence shown here is derived from an EMBL/GenBank/DDBJ whole genome shotgun (WGS) entry which is preliminary data.</text>
</comment>
<dbReference type="InterPro" id="IPR014284">
    <property type="entry name" value="RNA_pol_sigma-70_dom"/>
</dbReference>
<keyword evidence="2" id="KW-0805">Transcription regulation</keyword>
<dbReference type="SUPFAM" id="SSF88946">
    <property type="entry name" value="Sigma2 domain of RNA polymerase sigma factors"/>
    <property type="match status" value="1"/>
</dbReference>
<evidence type="ECO:0000256" key="2">
    <source>
        <dbReference type="ARBA" id="ARBA00023015"/>
    </source>
</evidence>
<gene>
    <name evidence="8" type="ORF">HNQ81_002695</name>
</gene>
<dbReference type="InterPro" id="IPR036388">
    <property type="entry name" value="WH-like_DNA-bd_sf"/>
</dbReference>
<dbReference type="PANTHER" id="PTHR43133">
    <property type="entry name" value="RNA POLYMERASE ECF-TYPE SIGMA FACTO"/>
    <property type="match status" value="1"/>
</dbReference>
<dbReference type="PANTHER" id="PTHR43133:SF8">
    <property type="entry name" value="RNA POLYMERASE SIGMA FACTOR HI_1459-RELATED"/>
    <property type="match status" value="1"/>
</dbReference>
<dbReference type="Gene3D" id="1.10.1740.10">
    <property type="match status" value="1"/>
</dbReference>
<evidence type="ECO:0000259" key="7">
    <source>
        <dbReference type="Pfam" id="PF08281"/>
    </source>
</evidence>
<keyword evidence="4" id="KW-0238">DNA-binding</keyword>
<keyword evidence="9" id="KW-1185">Reference proteome</keyword>
<keyword evidence="3" id="KW-0731">Sigma factor</keyword>
<feature type="domain" description="RNA polymerase sigma-70 region 2" evidence="6">
    <location>
        <begin position="2"/>
        <end position="56"/>
    </location>
</feature>
<dbReference type="CDD" id="cd06171">
    <property type="entry name" value="Sigma70_r4"/>
    <property type="match status" value="1"/>
</dbReference>
<evidence type="ECO:0000256" key="5">
    <source>
        <dbReference type="ARBA" id="ARBA00023163"/>
    </source>
</evidence>
<evidence type="ECO:0000256" key="3">
    <source>
        <dbReference type="ARBA" id="ARBA00023082"/>
    </source>
</evidence>
<evidence type="ECO:0000256" key="4">
    <source>
        <dbReference type="ARBA" id="ARBA00023125"/>
    </source>
</evidence>
<organism evidence="8 9">
    <name type="scientific">Desulfoprunum benzoelyticum</name>
    <dbReference type="NCBI Taxonomy" id="1506996"/>
    <lineage>
        <taxon>Bacteria</taxon>
        <taxon>Pseudomonadati</taxon>
        <taxon>Thermodesulfobacteriota</taxon>
        <taxon>Desulfobulbia</taxon>
        <taxon>Desulfobulbales</taxon>
        <taxon>Desulfobulbaceae</taxon>
        <taxon>Desulfoprunum</taxon>
    </lineage>
</organism>
<evidence type="ECO:0000313" key="9">
    <source>
        <dbReference type="Proteomes" id="UP000539642"/>
    </source>
</evidence>
<evidence type="ECO:0000259" key="6">
    <source>
        <dbReference type="Pfam" id="PF04542"/>
    </source>
</evidence>
<dbReference type="InterPro" id="IPR013324">
    <property type="entry name" value="RNA_pol_sigma_r3/r4-like"/>
</dbReference>
<dbReference type="GO" id="GO:0006352">
    <property type="term" value="P:DNA-templated transcription initiation"/>
    <property type="evidence" value="ECO:0007669"/>
    <property type="project" value="InterPro"/>
</dbReference>
<reference evidence="8 9" key="1">
    <citation type="submission" date="2020-08" db="EMBL/GenBank/DDBJ databases">
        <title>Genomic Encyclopedia of Type Strains, Phase IV (KMG-IV): sequencing the most valuable type-strain genomes for metagenomic binning, comparative biology and taxonomic classification.</title>
        <authorList>
            <person name="Goeker M."/>
        </authorList>
    </citation>
    <scope>NUCLEOTIDE SEQUENCE [LARGE SCALE GENOMIC DNA]</scope>
    <source>
        <strain evidence="8 9">DSM 28570</strain>
    </source>
</reference>
<comment type="similarity">
    <text evidence="1">Belongs to the sigma-70 factor family. ECF subfamily.</text>
</comment>
<sequence>MFRYTRHELDAADLTQDVFFKAFNRLSSYRPERSLFSWLYKLAINVANDWSRARTRIQTKIPSSETLHTPHTAHRNPAIRLEDRDQEELLEQAMESIPAETREILLLRYRHEQPIKEVAAIFGIGESAVKMRIKRGLEQLQKIMQEINTHEQGFFR</sequence>
<dbReference type="GO" id="GO:0003677">
    <property type="term" value="F:DNA binding"/>
    <property type="evidence" value="ECO:0007669"/>
    <property type="project" value="UniProtKB-KW"/>
</dbReference>
<dbReference type="SUPFAM" id="SSF88659">
    <property type="entry name" value="Sigma3 and sigma4 domains of RNA polymerase sigma factors"/>
    <property type="match status" value="1"/>
</dbReference>
<dbReference type="InterPro" id="IPR013325">
    <property type="entry name" value="RNA_pol_sigma_r2"/>
</dbReference>
<dbReference type="Pfam" id="PF04542">
    <property type="entry name" value="Sigma70_r2"/>
    <property type="match status" value="1"/>
</dbReference>
<keyword evidence="5" id="KW-0804">Transcription</keyword>
<dbReference type="InterPro" id="IPR013249">
    <property type="entry name" value="RNA_pol_sigma70_r4_t2"/>
</dbReference>
<dbReference type="EMBL" id="JACHEO010000017">
    <property type="protein sequence ID" value="MBB5348954.1"/>
    <property type="molecule type" value="Genomic_DNA"/>
</dbReference>
<dbReference type="Pfam" id="PF08281">
    <property type="entry name" value="Sigma70_r4_2"/>
    <property type="match status" value="1"/>
</dbReference>
<dbReference type="AlphaFoldDB" id="A0A840UZS7"/>
<dbReference type="NCBIfam" id="TIGR02937">
    <property type="entry name" value="sigma70-ECF"/>
    <property type="match status" value="1"/>
</dbReference>
<proteinExistence type="inferred from homology"/>
<dbReference type="GO" id="GO:0016987">
    <property type="term" value="F:sigma factor activity"/>
    <property type="evidence" value="ECO:0007669"/>
    <property type="project" value="UniProtKB-KW"/>
</dbReference>